<proteinExistence type="predicted"/>
<dbReference type="Proteomes" id="UP000479710">
    <property type="component" value="Unassembled WGS sequence"/>
</dbReference>
<accession>A0A6G1ED65</accession>
<evidence type="ECO:0000313" key="1">
    <source>
        <dbReference type="EMBL" id="KAF0922679.1"/>
    </source>
</evidence>
<comment type="caution">
    <text evidence="1">The sequence shown here is derived from an EMBL/GenBank/DDBJ whole genome shotgun (WGS) entry which is preliminary data.</text>
</comment>
<name>A0A6G1ED65_9ORYZ</name>
<protein>
    <submittedName>
        <fullName evidence="1">Uncharacterized protein</fullName>
    </submittedName>
</protein>
<sequence>MGAPRITIRTDSQARHLELTKYLTAFRKAEAHFKGILVRSVPLSKIADTDALTNAGANNEPLPAHVLYEVLHGPVEQDADHDATPAPIMAITTTPDWRGVDERSIPIDLIDEARGQAAQNLDRYVIAIAAWFNTKLAPRSFAPSDMVLRQALNPGKLQNK</sequence>
<gene>
    <name evidence="1" type="ORF">E2562_001077</name>
</gene>
<evidence type="ECO:0000313" key="2">
    <source>
        <dbReference type="Proteomes" id="UP000479710"/>
    </source>
</evidence>
<dbReference type="EMBL" id="SPHZ02000003">
    <property type="protein sequence ID" value="KAF0922679.1"/>
    <property type="molecule type" value="Genomic_DNA"/>
</dbReference>
<dbReference type="AlphaFoldDB" id="A0A6G1ED65"/>
<reference evidence="1 2" key="1">
    <citation type="submission" date="2019-11" db="EMBL/GenBank/DDBJ databases">
        <title>Whole genome sequence of Oryza granulata.</title>
        <authorList>
            <person name="Li W."/>
        </authorList>
    </citation>
    <scope>NUCLEOTIDE SEQUENCE [LARGE SCALE GENOMIC DNA]</scope>
    <source>
        <strain evidence="2">cv. Menghai</strain>
        <tissue evidence="1">Leaf</tissue>
    </source>
</reference>
<dbReference type="OrthoDB" id="101614at2759"/>
<keyword evidence="2" id="KW-1185">Reference proteome</keyword>
<organism evidence="1 2">
    <name type="scientific">Oryza meyeriana var. granulata</name>
    <dbReference type="NCBI Taxonomy" id="110450"/>
    <lineage>
        <taxon>Eukaryota</taxon>
        <taxon>Viridiplantae</taxon>
        <taxon>Streptophyta</taxon>
        <taxon>Embryophyta</taxon>
        <taxon>Tracheophyta</taxon>
        <taxon>Spermatophyta</taxon>
        <taxon>Magnoliopsida</taxon>
        <taxon>Liliopsida</taxon>
        <taxon>Poales</taxon>
        <taxon>Poaceae</taxon>
        <taxon>BOP clade</taxon>
        <taxon>Oryzoideae</taxon>
        <taxon>Oryzeae</taxon>
        <taxon>Oryzinae</taxon>
        <taxon>Oryza</taxon>
        <taxon>Oryza meyeriana</taxon>
    </lineage>
</organism>